<dbReference type="InterPro" id="IPR032501">
    <property type="entry name" value="Prot_ATP_ID_OB_2nd"/>
</dbReference>
<dbReference type="Pfam" id="PF16450">
    <property type="entry name" value="Prot_ATP_ID_OB_C"/>
    <property type="match status" value="1"/>
</dbReference>
<feature type="coiled-coil region" evidence="11">
    <location>
        <begin position="58"/>
        <end position="85"/>
    </location>
</feature>
<feature type="non-terminal residue" evidence="14">
    <location>
        <position position="784"/>
    </location>
</feature>
<evidence type="ECO:0000256" key="4">
    <source>
        <dbReference type="ARBA" id="ARBA00022490"/>
    </source>
</evidence>
<dbReference type="InterPro" id="IPR027417">
    <property type="entry name" value="P-loop_NTPase"/>
</dbReference>
<evidence type="ECO:0000259" key="13">
    <source>
        <dbReference type="SMART" id="SM00382"/>
    </source>
</evidence>
<dbReference type="Pfam" id="PF17862">
    <property type="entry name" value="AAA_lid_3"/>
    <property type="match status" value="1"/>
</dbReference>
<feature type="compositionally biased region" description="Polar residues" evidence="12">
    <location>
        <begin position="684"/>
        <end position="700"/>
    </location>
</feature>
<gene>
    <name evidence="14" type="ORF">DARMORV10_C05P61680.1</name>
</gene>
<feature type="region of interest" description="Disordered" evidence="12">
    <location>
        <begin position="562"/>
        <end position="583"/>
    </location>
</feature>
<dbReference type="InterPro" id="IPR050221">
    <property type="entry name" value="26S_Proteasome_ATPase"/>
</dbReference>
<dbReference type="Proteomes" id="UP001295469">
    <property type="component" value="Chromosome C05"/>
</dbReference>
<dbReference type="GO" id="GO:0009553">
    <property type="term" value="P:embryo sac development"/>
    <property type="evidence" value="ECO:0007669"/>
    <property type="project" value="UniProtKB-ARBA"/>
</dbReference>
<dbReference type="GO" id="GO:0005737">
    <property type="term" value="C:cytoplasm"/>
    <property type="evidence" value="ECO:0007669"/>
    <property type="project" value="UniProtKB-SubCell"/>
</dbReference>
<dbReference type="SUPFAM" id="SSF52540">
    <property type="entry name" value="P-loop containing nucleoside triphosphate hydrolases"/>
    <property type="match status" value="1"/>
</dbReference>
<evidence type="ECO:0000256" key="10">
    <source>
        <dbReference type="ARBA" id="ARBA00023242"/>
    </source>
</evidence>
<keyword evidence="6" id="KW-0547">Nucleotide-binding</keyword>
<feature type="compositionally biased region" description="Polar residues" evidence="12">
    <location>
        <begin position="762"/>
        <end position="774"/>
    </location>
</feature>
<comment type="similarity">
    <text evidence="3">Belongs to the AAA ATPase family.</text>
</comment>
<dbReference type="FunFam" id="3.40.50.300:FF:000037">
    <property type="entry name" value="26S protease regulatory subunit 6A"/>
    <property type="match status" value="1"/>
</dbReference>
<dbReference type="InterPro" id="IPR003593">
    <property type="entry name" value="AAA+_ATPase"/>
</dbReference>
<dbReference type="Gene3D" id="1.10.8.60">
    <property type="match status" value="1"/>
</dbReference>
<evidence type="ECO:0000256" key="5">
    <source>
        <dbReference type="ARBA" id="ARBA00022499"/>
    </source>
</evidence>
<feature type="domain" description="AAA+ ATPase" evidence="13">
    <location>
        <begin position="226"/>
        <end position="365"/>
    </location>
</feature>
<evidence type="ECO:0000256" key="12">
    <source>
        <dbReference type="SAM" id="MobiDB-lite"/>
    </source>
</evidence>
<keyword evidence="5" id="KW-1017">Isopeptide bond</keyword>
<dbReference type="InterPro" id="IPR012340">
    <property type="entry name" value="NA-bd_OB-fold"/>
</dbReference>
<reference evidence="14" key="1">
    <citation type="submission" date="2021-01" db="EMBL/GenBank/DDBJ databases">
        <authorList>
            <consortium name="Genoscope - CEA"/>
            <person name="William W."/>
        </authorList>
    </citation>
    <scope>NUCLEOTIDE SEQUENCE</scope>
</reference>
<evidence type="ECO:0000256" key="6">
    <source>
        <dbReference type="ARBA" id="ARBA00022741"/>
    </source>
</evidence>
<dbReference type="GO" id="GO:0005524">
    <property type="term" value="F:ATP binding"/>
    <property type="evidence" value="ECO:0007669"/>
    <property type="project" value="UniProtKB-KW"/>
</dbReference>
<feature type="compositionally biased region" description="Polar residues" evidence="12">
    <location>
        <begin position="617"/>
        <end position="628"/>
    </location>
</feature>
<evidence type="ECO:0000256" key="3">
    <source>
        <dbReference type="ARBA" id="ARBA00006914"/>
    </source>
</evidence>
<dbReference type="Gene3D" id="3.40.50.300">
    <property type="entry name" value="P-loop containing nucleotide triphosphate hydrolases"/>
    <property type="match status" value="1"/>
</dbReference>
<name>A0A816LHP3_BRANA</name>
<keyword evidence="7" id="KW-0067">ATP-binding</keyword>
<dbReference type="InterPro" id="IPR003959">
    <property type="entry name" value="ATPase_AAA_core"/>
</dbReference>
<feature type="compositionally biased region" description="Low complexity" evidence="12">
    <location>
        <begin position="562"/>
        <end position="576"/>
    </location>
</feature>
<dbReference type="PROSITE" id="PS00674">
    <property type="entry name" value="AAA"/>
    <property type="match status" value="1"/>
</dbReference>
<dbReference type="SMART" id="SM00382">
    <property type="entry name" value="AAA"/>
    <property type="match status" value="1"/>
</dbReference>
<sequence length="784" mass="86316">RTPPQTLLRRSLSLSLRLEAIEMATPMVEDTSSFEEDQLASMSTEDIVRATRLLDNEIRILKEDAQRTNLECDSYKEKIKENQEKIKLNKQLPYLVGNIVEILEMNPEDDAEEDGANIDLDSQRKGKCVVLKTSTRQTIFLPVVGLVDPDSLKPGDLVGVNKDSYLILDTLPSEYDSRVKAMEVDEKPTEDYNDIGGLEKQIQELVEAIVLPMTHKERFEKLGVRPPKGVLLYGPPGTGKTLMARACAAQTNATFLKLAGPQLVQMFIGDGAKLVRDAFQLAKEKAPCIIFIDEIDAIGTKRFDSEVSGDREVQRTMLELLNQLDGFSSDERIKVIAATNRADILDPALMRSGRLDRKIEFPHPTEEARARILQIHSRKMNVHPDVNFEELARSTDDFNGAQLKAVCVEAGMLALRRDATEVNHEDFNEGIIQVQAKKKANCIGSAFNAKGVMQCPNCRKIEKGQWLYANGCRSHPEFNVEDWVHEEEFFDIGGYSEVAFGVHWCPFGSSARLPSFDDGEFSPSSYHDLLGQQGYFTEPAAPSAGRPCPYVTYIGPVHSSSSSTVGAAGGVSESSSFTWNTGSSVSSEVPAPYGFPVDPHYHSWDYHSPPPPPQQHFSLSVPNVGSPTQPAPPPAAARTSRANGPRPPQFMRPSYHGQTHSGRAGSSVAPPFPGSNARTRDRTQALQAYYQQSTAQSDSPVVSRGPVFPSGRRPSRGSTSSSSSSDQAGGSGFLRFNIWEREPYMPLQQAYPVNQMDREPSIWTSSFNEGSGSFLQRHGGGGSS</sequence>
<proteinExistence type="inferred from homology"/>
<dbReference type="InterPro" id="IPR003960">
    <property type="entry name" value="ATPase_AAA_CS"/>
</dbReference>
<evidence type="ECO:0000313" key="14">
    <source>
        <dbReference type="EMBL" id="CAF1938436.1"/>
    </source>
</evidence>
<evidence type="ECO:0000256" key="2">
    <source>
        <dbReference type="ARBA" id="ARBA00004496"/>
    </source>
</evidence>
<dbReference type="InterPro" id="IPR041569">
    <property type="entry name" value="AAA_lid_3"/>
</dbReference>
<keyword evidence="11" id="KW-0175">Coiled coil</keyword>
<dbReference type="GO" id="GO:0000502">
    <property type="term" value="C:proteasome complex"/>
    <property type="evidence" value="ECO:0007669"/>
    <property type="project" value="UniProtKB-KW"/>
</dbReference>
<dbReference type="PANTHER" id="PTHR23073">
    <property type="entry name" value="26S PROTEASOME REGULATORY SUBUNIT"/>
    <property type="match status" value="1"/>
</dbReference>
<dbReference type="GO" id="GO:0010498">
    <property type="term" value="P:proteasomal protein catabolic process"/>
    <property type="evidence" value="ECO:0007669"/>
    <property type="project" value="UniProtKB-ARBA"/>
</dbReference>
<dbReference type="FunFam" id="2.40.50.140:FF:000076">
    <property type="entry name" value="26S protease regulatory subunit 6A"/>
    <property type="match status" value="1"/>
</dbReference>
<keyword evidence="10" id="KW-0539">Nucleus</keyword>
<accession>A0A816LHP3</accession>
<dbReference type="GO" id="GO:0009555">
    <property type="term" value="P:pollen development"/>
    <property type="evidence" value="ECO:0007669"/>
    <property type="project" value="UniProtKB-ARBA"/>
</dbReference>
<evidence type="ECO:0000256" key="8">
    <source>
        <dbReference type="ARBA" id="ARBA00022843"/>
    </source>
</evidence>
<protein>
    <submittedName>
        <fullName evidence="14">(rape) hypothetical protein</fullName>
    </submittedName>
</protein>
<dbReference type="Pfam" id="PF00004">
    <property type="entry name" value="AAA"/>
    <property type="match status" value="1"/>
</dbReference>
<feature type="region of interest" description="Disordered" evidence="12">
    <location>
        <begin position="762"/>
        <end position="784"/>
    </location>
</feature>
<comment type="subcellular location">
    <subcellularLocation>
        <location evidence="2">Cytoplasm</location>
    </subcellularLocation>
    <subcellularLocation>
        <location evidence="1">Nucleus</location>
    </subcellularLocation>
</comment>
<organism evidence="14">
    <name type="scientific">Brassica napus</name>
    <name type="common">Rape</name>
    <dbReference type="NCBI Taxonomy" id="3708"/>
    <lineage>
        <taxon>Eukaryota</taxon>
        <taxon>Viridiplantae</taxon>
        <taxon>Streptophyta</taxon>
        <taxon>Embryophyta</taxon>
        <taxon>Tracheophyta</taxon>
        <taxon>Spermatophyta</taxon>
        <taxon>Magnoliopsida</taxon>
        <taxon>eudicotyledons</taxon>
        <taxon>Gunneridae</taxon>
        <taxon>Pentapetalae</taxon>
        <taxon>rosids</taxon>
        <taxon>malvids</taxon>
        <taxon>Brassicales</taxon>
        <taxon>Brassicaceae</taxon>
        <taxon>Brassiceae</taxon>
        <taxon>Brassica</taxon>
    </lineage>
</organism>
<evidence type="ECO:0000256" key="11">
    <source>
        <dbReference type="SAM" id="Coils"/>
    </source>
</evidence>
<evidence type="ECO:0000256" key="7">
    <source>
        <dbReference type="ARBA" id="ARBA00022840"/>
    </source>
</evidence>
<dbReference type="Gene3D" id="2.40.50.140">
    <property type="entry name" value="Nucleic acid-binding proteins"/>
    <property type="match status" value="1"/>
</dbReference>
<dbReference type="GO" id="GO:0005634">
    <property type="term" value="C:nucleus"/>
    <property type="evidence" value="ECO:0007669"/>
    <property type="project" value="UniProtKB-SubCell"/>
</dbReference>
<dbReference type="EMBL" id="HG994369">
    <property type="protein sequence ID" value="CAF1938436.1"/>
    <property type="molecule type" value="Genomic_DNA"/>
</dbReference>
<feature type="compositionally biased region" description="Low complexity" evidence="12">
    <location>
        <begin position="703"/>
        <end position="728"/>
    </location>
</feature>
<evidence type="ECO:0000256" key="9">
    <source>
        <dbReference type="ARBA" id="ARBA00022942"/>
    </source>
</evidence>
<dbReference type="AlphaFoldDB" id="A0A816LHP3"/>
<dbReference type="GO" id="GO:0016887">
    <property type="term" value="F:ATP hydrolysis activity"/>
    <property type="evidence" value="ECO:0007669"/>
    <property type="project" value="InterPro"/>
</dbReference>
<dbReference type="FunFam" id="1.10.8.60:FF:000009">
    <property type="entry name" value="26S protease regulatory subunit 6A"/>
    <property type="match status" value="1"/>
</dbReference>
<evidence type="ECO:0000256" key="1">
    <source>
        <dbReference type="ARBA" id="ARBA00004123"/>
    </source>
</evidence>
<keyword evidence="4" id="KW-0963">Cytoplasm</keyword>
<keyword evidence="9" id="KW-0647">Proteasome</keyword>
<feature type="region of interest" description="Disordered" evidence="12">
    <location>
        <begin position="606"/>
        <end position="731"/>
    </location>
</feature>
<keyword evidence="8" id="KW-0832">Ubl conjugation</keyword>